<sequence>MSSSQLSSTATLEYVNTMGLIMGIVILSISIYVSLSRPGSKSLPDGVKPYSALPGPPLWPVVGNLPQTVAFLKQDAHAHHMIWLTFANRYGGMYRLHIPGHRFIVVSDPAVLPDIIGRPGLPKWAAYENVIPLVSKTKVHTLFTTPHSDDPMWKAVRKALNPAFSPDAIRAKFGLVVNKCEELCSLMSGFGPDKDMEAQDLMARLTLDVVLQAGFGICSQYLGDLQPVPLMQELHYAMDESFRTFSEPLRGMALKLMPWLPAAAEREGHFCRLYAIWDRWIQQMRARGPCSEDDDSMWACISRVKDPASGKQLEGDQLQAEVASLIVGGLDTTAQTCSFTLALLAAHPEVQEEVAAELEAAGLLASRGKPQPRRLTYADLSKLPYLDAVVKESMRMYPVSASGLGRCTREPTVIGGYLIPAGCDVQINYYAMQNAEANFGDPQRFWPQRWLRTASPDAVSAAAARHSRESLSDNVNRLARAFLPYSAGPRSCIGQPLAIMEIPTVLAMVLGRFKVSLAERMGGYEGIISGQQNSFTLSLKGGCWLKFAERCRL</sequence>
<dbReference type="PANTHER" id="PTHR24305:SF166">
    <property type="entry name" value="CYTOCHROME P450 12A4, MITOCHONDRIAL-RELATED"/>
    <property type="match status" value="1"/>
</dbReference>
<comment type="caution">
    <text evidence="4">The sequence shown here is derived from an EMBL/GenBank/DDBJ whole genome shotgun (WGS) entry which is preliminary data.</text>
</comment>
<dbReference type="SUPFAM" id="SSF48264">
    <property type="entry name" value="Cytochrome P450"/>
    <property type="match status" value="1"/>
</dbReference>
<name>A0AAV1I786_9CHLO</name>
<dbReference type="PRINTS" id="PR00385">
    <property type="entry name" value="P450"/>
</dbReference>
<dbReference type="InterPro" id="IPR001128">
    <property type="entry name" value="Cyt_P450"/>
</dbReference>
<dbReference type="GO" id="GO:0016705">
    <property type="term" value="F:oxidoreductase activity, acting on paired donors, with incorporation or reduction of molecular oxygen"/>
    <property type="evidence" value="ECO:0007669"/>
    <property type="project" value="InterPro"/>
</dbReference>
<reference evidence="4 5" key="1">
    <citation type="submission" date="2023-10" db="EMBL/GenBank/DDBJ databases">
        <authorList>
            <person name="Maclean D."/>
            <person name="Macfadyen A."/>
        </authorList>
    </citation>
    <scope>NUCLEOTIDE SEQUENCE [LARGE SCALE GENOMIC DNA]</scope>
</reference>
<dbReference type="InterPro" id="IPR002401">
    <property type="entry name" value="Cyt_P450_E_grp-I"/>
</dbReference>
<dbReference type="EMBL" id="CAUYUE010000006">
    <property type="protein sequence ID" value="CAK0781417.1"/>
    <property type="molecule type" value="Genomic_DNA"/>
</dbReference>
<dbReference type="Proteomes" id="UP001314263">
    <property type="component" value="Unassembled WGS sequence"/>
</dbReference>
<keyword evidence="5" id="KW-1185">Reference proteome</keyword>
<evidence type="ECO:0000256" key="3">
    <source>
        <dbReference type="SAM" id="Phobius"/>
    </source>
</evidence>
<dbReference type="PANTHER" id="PTHR24305">
    <property type="entry name" value="CYTOCHROME P450"/>
    <property type="match status" value="1"/>
</dbReference>
<keyword evidence="3" id="KW-1133">Transmembrane helix</keyword>
<keyword evidence="2" id="KW-0408">Iron</keyword>
<keyword evidence="2" id="KW-0479">Metal-binding</keyword>
<dbReference type="GO" id="GO:0020037">
    <property type="term" value="F:heme binding"/>
    <property type="evidence" value="ECO:0007669"/>
    <property type="project" value="InterPro"/>
</dbReference>
<dbReference type="CDD" id="cd00302">
    <property type="entry name" value="cytochrome_P450"/>
    <property type="match status" value="1"/>
</dbReference>
<comment type="cofactor">
    <cofactor evidence="2">
        <name>heme</name>
        <dbReference type="ChEBI" id="CHEBI:30413"/>
    </cofactor>
</comment>
<evidence type="ECO:0000313" key="4">
    <source>
        <dbReference type="EMBL" id="CAK0781417.1"/>
    </source>
</evidence>
<gene>
    <name evidence="4" type="ORF">CVIRNUC_005368</name>
</gene>
<keyword evidence="3" id="KW-0812">Transmembrane</keyword>
<proteinExistence type="inferred from homology"/>
<feature type="binding site" description="axial binding residue" evidence="2">
    <location>
        <position position="492"/>
    </location>
    <ligand>
        <name>heme</name>
        <dbReference type="ChEBI" id="CHEBI:30413"/>
    </ligand>
    <ligandPart>
        <name>Fe</name>
        <dbReference type="ChEBI" id="CHEBI:18248"/>
    </ligandPart>
</feature>
<evidence type="ECO:0008006" key="6">
    <source>
        <dbReference type="Google" id="ProtNLM"/>
    </source>
</evidence>
<dbReference type="GO" id="GO:0004497">
    <property type="term" value="F:monooxygenase activity"/>
    <property type="evidence" value="ECO:0007669"/>
    <property type="project" value="InterPro"/>
</dbReference>
<accession>A0AAV1I786</accession>
<evidence type="ECO:0000313" key="5">
    <source>
        <dbReference type="Proteomes" id="UP001314263"/>
    </source>
</evidence>
<dbReference type="Pfam" id="PF00067">
    <property type="entry name" value="p450"/>
    <property type="match status" value="1"/>
</dbReference>
<dbReference type="GO" id="GO:0005506">
    <property type="term" value="F:iron ion binding"/>
    <property type="evidence" value="ECO:0007669"/>
    <property type="project" value="InterPro"/>
</dbReference>
<dbReference type="InterPro" id="IPR036396">
    <property type="entry name" value="Cyt_P450_sf"/>
</dbReference>
<dbReference type="Gene3D" id="1.10.630.10">
    <property type="entry name" value="Cytochrome P450"/>
    <property type="match status" value="1"/>
</dbReference>
<evidence type="ECO:0000256" key="2">
    <source>
        <dbReference type="PIRSR" id="PIRSR602401-1"/>
    </source>
</evidence>
<dbReference type="AlphaFoldDB" id="A0AAV1I786"/>
<organism evidence="4 5">
    <name type="scientific">Coccomyxa viridis</name>
    <dbReference type="NCBI Taxonomy" id="1274662"/>
    <lineage>
        <taxon>Eukaryota</taxon>
        <taxon>Viridiplantae</taxon>
        <taxon>Chlorophyta</taxon>
        <taxon>core chlorophytes</taxon>
        <taxon>Trebouxiophyceae</taxon>
        <taxon>Trebouxiophyceae incertae sedis</taxon>
        <taxon>Coccomyxaceae</taxon>
        <taxon>Coccomyxa</taxon>
    </lineage>
</organism>
<comment type="similarity">
    <text evidence="1">Belongs to the cytochrome P450 family.</text>
</comment>
<keyword evidence="2" id="KW-0349">Heme</keyword>
<dbReference type="PRINTS" id="PR00463">
    <property type="entry name" value="EP450I"/>
</dbReference>
<dbReference type="InterPro" id="IPR050121">
    <property type="entry name" value="Cytochrome_P450_monoxygenase"/>
</dbReference>
<evidence type="ECO:0000256" key="1">
    <source>
        <dbReference type="ARBA" id="ARBA00010617"/>
    </source>
</evidence>
<protein>
    <recommendedName>
        <fullName evidence="6">Cytochrome P450</fullName>
    </recommendedName>
</protein>
<feature type="transmembrane region" description="Helical" evidence="3">
    <location>
        <begin position="12"/>
        <end position="35"/>
    </location>
</feature>
<keyword evidence="3" id="KW-0472">Membrane</keyword>